<sequence length="938" mass="106059">MPNTSQDDLNEYEHYRKIQQLYKVVAERLVSLVSEMLDDCVTLLGSSPCHYAAIALGSLARLEATPFSDLEWAILIENEDEKHKVYFRKLTQLVHLMVISFGETIVLSMGIHCLRSWFYDDVTPRGFAFDGALPQACKTPLGKREKDGTIVYELIGIPEEISKFQRLEWVKVNPQLAGVLRTVLVITRGEKAVELARDYKLCLNEELDRLVAQEGDILSRERKMRETLALLELARDFDVFNPRLGQEDQAGRFFEVKKEIYRLMDRLVASVGLYFNACAQSAWECLEWLHKENFLSERGMRNLFVAFSIGAELRARAYTEGGRQDDYLDCQAFGDVCEFGLDAEVHALGLPPVQTLYRYYLTVLPFLSHTWLSALGAPNTSLDHMRDEDFYSDLPKYRALISMRLRQHKKAKIELQKHLMAYPEDQECLTGLGNVLKIFQKFQEAFLCHYRALHYLLCSGDYVCNGKQLRSLDQVTSWREFVQPLKSSMNTTLAFHCLRVHLYNLGICYRNMQQYLKAADCLECCVELYREGLGTLEDVHGLARTLNVLACIYKNDGSDTDVGCLQEALDLYANSGSFVTSSAEATTKFNLASWYHSRGQFHRAKTILEETVNQSSYAYGKSDNPETLRAKFLLGEVYICLQCYHEAVKILTSCIKSLVKPFKHGCLIKRCDVEPFLKIALTGVGLLESDSVDVSKIDLAEILENSQDKEGVAVPMLFLADFCLRLQKPNPAFALAEKCLSVLRELYGETANHTNLTTNLGILGRSCFASGKPDMAVVFFTQALENHHEVCKKKGEGTDADRSVEIGLLTSLGNVYKAQESVQEALQCYQRCLEIQGPIADDKSVVLTLSNLGNTYCLLGILSKGILFLEMAYDGVKKILRENEPQTVVNASVLSNLTRSLCTALMQGGQYDKIKEITDESDRLMKLVPKTKPLRIKQ</sequence>
<proteinExistence type="predicted"/>
<dbReference type="PROSITE" id="PS50005">
    <property type="entry name" value="TPR"/>
    <property type="match status" value="1"/>
</dbReference>
<dbReference type="AlphaFoldDB" id="A0A6S7K1L8"/>
<dbReference type="InterPro" id="IPR019734">
    <property type="entry name" value="TPR_rpt"/>
</dbReference>
<accession>A0A6S7K1L8</accession>
<dbReference type="Proteomes" id="UP001152795">
    <property type="component" value="Unassembled WGS sequence"/>
</dbReference>
<evidence type="ECO:0000259" key="1">
    <source>
        <dbReference type="Pfam" id="PF03445"/>
    </source>
</evidence>
<name>A0A6S7K1L8_PARCT</name>
<dbReference type="Gene3D" id="1.25.40.10">
    <property type="entry name" value="Tetratricopeptide repeat domain"/>
    <property type="match status" value="2"/>
</dbReference>
<reference evidence="2" key="1">
    <citation type="submission" date="2020-04" db="EMBL/GenBank/DDBJ databases">
        <authorList>
            <person name="Alioto T."/>
            <person name="Alioto T."/>
            <person name="Gomez Garrido J."/>
        </authorList>
    </citation>
    <scope>NUCLEOTIDE SEQUENCE</scope>
    <source>
        <strain evidence="2">A484AB</strain>
    </source>
</reference>
<dbReference type="InterPro" id="IPR005105">
    <property type="entry name" value="GlnD_Uridyltrans_N"/>
</dbReference>
<protein>
    <submittedName>
        <fullName evidence="2">Tetratricopeptide repeat 28-like, partial</fullName>
    </submittedName>
</protein>
<dbReference type="EMBL" id="CACRXK020011674">
    <property type="protein sequence ID" value="CAB4021871.1"/>
    <property type="molecule type" value="Genomic_DNA"/>
</dbReference>
<dbReference type="PANTHER" id="PTHR19959">
    <property type="entry name" value="KINESIN LIGHT CHAIN"/>
    <property type="match status" value="1"/>
</dbReference>
<evidence type="ECO:0000313" key="2">
    <source>
        <dbReference type="EMBL" id="CAB4021871.1"/>
    </source>
</evidence>
<dbReference type="GO" id="GO:0008773">
    <property type="term" value="F:[protein-PII] uridylyltransferase activity"/>
    <property type="evidence" value="ECO:0007669"/>
    <property type="project" value="InterPro"/>
</dbReference>
<evidence type="ECO:0000313" key="3">
    <source>
        <dbReference type="Proteomes" id="UP001152795"/>
    </source>
</evidence>
<dbReference type="Pfam" id="PF13374">
    <property type="entry name" value="TPR_10"/>
    <property type="match status" value="1"/>
</dbReference>
<dbReference type="Pfam" id="PF03445">
    <property type="entry name" value="DUF294"/>
    <property type="match status" value="1"/>
</dbReference>
<keyword evidence="3" id="KW-1185">Reference proteome</keyword>
<organism evidence="2 3">
    <name type="scientific">Paramuricea clavata</name>
    <name type="common">Red gorgonian</name>
    <name type="synonym">Violescent sea-whip</name>
    <dbReference type="NCBI Taxonomy" id="317549"/>
    <lineage>
        <taxon>Eukaryota</taxon>
        <taxon>Metazoa</taxon>
        <taxon>Cnidaria</taxon>
        <taxon>Anthozoa</taxon>
        <taxon>Octocorallia</taxon>
        <taxon>Malacalcyonacea</taxon>
        <taxon>Plexauridae</taxon>
        <taxon>Paramuricea</taxon>
    </lineage>
</organism>
<dbReference type="OrthoDB" id="67310at2759"/>
<comment type="caution">
    <text evidence="2">The sequence shown here is derived from an EMBL/GenBank/DDBJ whole genome shotgun (WGS) entry which is preliminary data.</text>
</comment>
<gene>
    <name evidence="2" type="ORF">PACLA_8A045617</name>
</gene>
<dbReference type="SMART" id="SM00028">
    <property type="entry name" value="TPR"/>
    <property type="match status" value="4"/>
</dbReference>
<dbReference type="SUPFAM" id="SSF48452">
    <property type="entry name" value="TPR-like"/>
    <property type="match status" value="1"/>
</dbReference>
<dbReference type="PANTHER" id="PTHR19959:SF119">
    <property type="entry name" value="FUNGAL LIPASE-LIKE DOMAIN-CONTAINING PROTEIN"/>
    <property type="match status" value="1"/>
</dbReference>
<dbReference type="SUPFAM" id="SSF81901">
    <property type="entry name" value="HCP-like"/>
    <property type="match status" value="1"/>
</dbReference>
<dbReference type="InterPro" id="IPR011990">
    <property type="entry name" value="TPR-like_helical_dom_sf"/>
</dbReference>
<feature type="domain" description="Protein-PII uridylyltransferase N-terminal" evidence="1">
    <location>
        <begin position="17"/>
        <end position="102"/>
    </location>
</feature>